<evidence type="ECO:0000256" key="1">
    <source>
        <dbReference type="SAM" id="MobiDB-lite"/>
    </source>
</evidence>
<proteinExistence type="predicted"/>
<dbReference type="AlphaFoldDB" id="A0A9E7F4B7"/>
<feature type="region of interest" description="Disordered" evidence="1">
    <location>
        <begin position="1"/>
        <end position="59"/>
    </location>
</feature>
<dbReference type="EMBL" id="CP097504">
    <property type="protein sequence ID" value="URD87153.1"/>
    <property type="molecule type" value="Genomic_DNA"/>
</dbReference>
<evidence type="ECO:0000313" key="2">
    <source>
        <dbReference type="EMBL" id="URD87153.1"/>
    </source>
</evidence>
<keyword evidence="3" id="KW-1185">Reference proteome</keyword>
<accession>A0A9E7F4B7</accession>
<evidence type="ECO:0000313" key="3">
    <source>
        <dbReference type="Proteomes" id="UP001055439"/>
    </source>
</evidence>
<gene>
    <name evidence="2" type="ORF">MUK42_05239</name>
</gene>
<organism evidence="2 3">
    <name type="scientific">Musa troglodytarum</name>
    <name type="common">fe'i banana</name>
    <dbReference type="NCBI Taxonomy" id="320322"/>
    <lineage>
        <taxon>Eukaryota</taxon>
        <taxon>Viridiplantae</taxon>
        <taxon>Streptophyta</taxon>
        <taxon>Embryophyta</taxon>
        <taxon>Tracheophyta</taxon>
        <taxon>Spermatophyta</taxon>
        <taxon>Magnoliopsida</taxon>
        <taxon>Liliopsida</taxon>
        <taxon>Zingiberales</taxon>
        <taxon>Musaceae</taxon>
        <taxon>Musa</taxon>
    </lineage>
</organism>
<protein>
    <submittedName>
        <fullName evidence="2">Uncharacterized protein</fullName>
    </submittedName>
</protein>
<sequence>MTTATTTSSRRRETRGPVSPPLRLPRPHLLSYSISPMPANSSSPSPRSSPSSAAAPHRTVTVFPGSPSGVNLCTSGSMILDAGRAQDDRGPRWGFLLRSTWFTPCPGEIRSLTVCCLWVR</sequence>
<dbReference type="Proteomes" id="UP001055439">
    <property type="component" value="Chromosome 2"/>
</dbReference>
<reference evidence="2" key="1">
    <citation type="submission" date="2022-05" db="EMBL/GenBank/DDBJ databases">
        <title>The Musa troglodytarum L. genome provides insights into the mechanism of non-climacteric behaviour and enrichment of carotenoids.</title>
        <authorList>
            <person name="Wang J."/>
        </authorList>
    </citation>
    <scope>NUCLEOTIDE SEQUENCE</scope>
    <source>
        <tissue evidence="2">Leaf</tissue>
    </source>
</reference>
<name>A0A9E7F4B7_9LILI</name>
<feature type="compositionally biased region" description="Low complexity" evidence="1">
    <location>
        <begin position="27"/>
        <end position="56"/>
    </location>
</feature>